<gene>
    <name evidence="2" type="ORF">PXEA_LOCUS36394</name>
</gene>
<feature type="region of interest" description="Disordered" evidence="1">
    <location>
        <begin position="1"/>
        <end position="24"/>
    </location>
</feature>
<comment type="caution">
    <text evidence="2">The sequence shown here is derived from an EMBL/GenBank/DDBJ whole genome shotgun (WGS) entry which is preliminary data.</text>
</comment>
<sequence>MSAYHGSGGTECQGPLPTGHLRQPWQHNGPDTIAIAVVRWGGLAQKLMTSKRPYQHCRQAPELIIKSMKALEINNNPLSVRLNKVRLHQSTLCLASLVRVNSVVIGKLAITLPPSQL</sequence>
<feature type="compositionally biased region" description="Gly residues" evidence="1">
    <location>
        <begin position="1"/>
        <end position="11"/>
    </location>
</feature>
<protein>
    <submittedName>
        <fullName evidence="2">Uncharacterized protein</fullName>
    </submittedName>
</protein>
<proteinExistence type="predicted"/>
<evidence type="ECO:0000313" key="2">
    <source>
        <dbReference type="EMBL" id="VEL42954.1"/>
    </source>
</evidence>
<name>A0A448XRB2_9PLAT</name>
<accession>A0A448XRB2</accession>
<dbReference type="EMBL" id="CAAALY010277836">
    <property type="protein sequence ID" value="VEL42954.1"/>
    <property type="molecule type" value="Genomic_DNA"/>
</dbReference>
<evidence type="ECO:0000313" key="3">
    <source>
        <dbReference type="Proteomes" id="UP000784294"/>
    </source>
</evidence>
<dbReference type="Proteomes" id="UP000784294">
    <property type="component" value="Unassembled WGS sequence"/>
</dbReference>
<evidence type="ECO:0000256" key="1">
    <source>
        <dbReference type="SAM" id="MobiDB-lite"/>
    </source>
</evidence>
<keyword evidence="3" id="KW-1185">Reference proteome</keyword>
<dbReference type="AlphaFoldDB" id="A0A448XRB2"/>
<organism evidence="2 3">
    <name type="scientific">Protopolystoma xenopodis</name>
    <dbReference type="NCBI Taxonomy" id="117903"/>
    <lineage>
        <taxon>Eukaryota</taxon>
        <taxon>Metazoa</taxon>
        <taxon>Spiralia</taxon>
        <taxon>Lophotrochozoa</taxon>
        <taxon>Platyhelminthes</taxon>
        <taxon>Monogenea</taxon>
        <taxon>Polyopisthocotylea</taxon>
        <taxon>Polystomatidea</taxon>
        <taxon>Polystomatidae</taxon>
        <taxon>Protopolystoma</taxon>
    </lineage>
</organism>
<reference evidence="2" key="1">
    <citation type="submission" date="2018-11" db="EMBL/GenBank/DDBJ databases">
        <authorList>
            <consortium name="Pathogen Informatics"/>
        </authorList>
    </citation>
    <scope>NUCLEOTIDE SEQUENCE</scope>
</reference>